<proteinExistence type="predicted"/>
<organism evidence="7 8">
    <name type="scientific">Lophiostoma macrostomum CBS 122681</name>
    <dbReference type="NCBI Taxonomy" id="1314788"/>
    <lineage>
        <taxon>Eukaryota</taxon>
        <taxon>Fungi</taxon>
        <taxon>Dikarya</taxon>
        <taxon>Ascomycota</taxon>
        <taxon>Pezizomycotina</taxon>
        <taxon>Dothideomycetes</taxon>
        <taxon>Pleosporomycetidae</taxon>
        <taxon>Pleosporales</taxon>
        <taxon>Lophiostomataceae</taxon>
        <taxon>Lophiostoma</taxon>
    </lineage>
</organism>
<comment type="subcellular location">
    <subcellularLocation>
        <location evidence="2">Secreted</location>
    </subcellularLocation>
</comment>
<dbReference type="InterPro" id="IPR005103">
    <property type="entry name" value="AA9_LPMO"/>
</dbReference>
<keyword evidence="7" id="KW-0560">Oxidoreductase</keyword>
<dbReference type="PANTHER" id="PTHR33353">
    <property type="entry name" value="PUTATIVE (AFU_ORTHOLOGUE AFUA_1G12560)-RELATED"/>
    <property type="match status" value="1"/>
</dbReference>
<dbReference type="CDD" id="cd21175">
    <property type="entry name" value="LPMO_AA9"/>
    <property type="match status" value="1"/>
</dbReference>
<evidence type="ECO:0000256" key="5">
    <source>
        <dbReference type="SAM" id="SignalP"/>
    </source>
</evidence>
<keyword evidence="4" id="KW-1015">Disulfide bond</keyword>
<comment type="cofactor">
    <cofactor evidence="1">
        <name>Cu(2+)</name>
        <dbReference type="ChEBI" id="CHEBI:29036"/>
    </cofactor>
</comment>
<sequence length="282" mass="29930">MYISRGSTLLSLIPLISAHGRITKITTPSGAVYSGWDPELVSLNSTLPPLAAWSAANLGNIFVPPSAFNTSNITCHFDAVPGALHVNATAGSTLDLHWNEWPTSHKGPVLTYLAACNASCADADKDALEWVKIDEQGRLNSTSAIPGLNGTWASDVLISNKFTWTVKIPEDLRQGGYVLRHEIIALHVAEELDGAQAYPQCVNVWVGDGATEGTGSRAAVALVQRDGKTTIEGGVVGPKLYGETDKGILVNIHGDLPKYEIPGPKLWAGASSIRQPNGKKMG</sequence>
<dbReference type="OrthoDB" id="4849160at2759"/>
<reference evidence="7" key="1">
    <citation type="journal article" date="2020" name="Stud. Mycol.">
        <title>101 Dothideomycetes genomes: a test case for predicting lifestyles and emergence of pathogens.</title>
        <authorList>
            <person name="Haridas S."/>
            <person name="Albert R."/>
            <person name="Binder M."/>
            <person name="Bloem J."/>
            <person name="Labutti K."/>
            <person name="Salamov A."/>
            <person name="Andreopoulos B."/>
            <person name="Baker S."/>
            <person name="Barry K."/>
            <person name="Bills G."/>
            <person name="Bluhm B."/>
            <person name="Cannon C."/>
            <person name="Castanera R."/>
            <person name="Culley D."/>
            <person name="Daum C."/>
            <person name="Ezra D."/>
            <person name="Gonzalez J."/>
            <person name="Henrissat B."/>
            <person name="Kuo A."/>
            <person name="Liang C."/>
            <person name="Lipzen A."/>
            <person name="Lutzoni F."/>
            <person name="Magnuson J."/>
            <person name="Mondo S."/>
            <person name="Nolan M."/>
            <person name="Ohm R."/>
            <person name="Pangilinan J."/>
            <person name="Park H.-J."/>
            <person name="Ramirez L."/>
            <person name="Alfaro M."/>
            <person name="Sun H."/>
            <person name="Tritt A."/>
            <person name="Yoshinaga Y."/>
            <person name="Zwiers L.-H."/>
            <person name="Turgeon B."/>
            <person name="Goodwin S."/>
            <person name="Spatafora J."/>
            <person name="Crous P."/>
            <person name="Grigoriev I."/>
        </authorList>
    </citation>
    <scope>NUCLEOTIDE SEQUENCE</scope>
    <source>
        <strain evidence="7">CBS 122681</strain>
    </source>
</reference>
<dbReference type="EMBL" id="MU004306">
    <property type="protein sequence ID" value="KAF2659601.1"/>
    <property type="molecule type" value="Genomic_DNA"/>
</dbReference>
<dbReference type="Gene3D" id="2.70.50.70">
    <property type="match status" value="1"/>
</dbReference>
<protein>
    <submittedName>
        <fullName evidence="7">Lytic polysaccharide monooxygenase</fullName>
    </submittedName>
</protein>
<dbReference type="PANTHER" id="PTHR33353:SF34">
    <property type="entry name" value="ENDO-BETA-1,4-GLUCANASE D"/>
    <property type="match status" value="1"/>
</dbReference>
<feature type="domain" description="Auxiliary Activity family 9 catalytic" evidence="6">
    <location>
        <begin position="19"/>
        <end position="254"/>
    </location>
</feature>
<feature type="chain" id="PRO_5025374046" evidence="5">
    <location>
        <begin position="19"/>
        <end position="282"/>
    </location>
</feature>
<feature type="signal peptide" evidence="5">
    <location>
        <begin position="1"/>
        <end position="18"/>
    </location>
</feature>
<evidence type="ECO:0000256" key="2">
    <source>
        <dbReference type="ARBA" id="ARBA00004613"/>
    </source>
</evidence>
<gene>
    <name evidence="7" type="ORF">K491DRAFT_689211</name>
</gene>
<dbReference type="InterPro" id="IPR049892">
    <property type="entry name" value="AA9"/>
</dbReference>
<name>A0A6A6TJY6_9PLEO</name>
<dbReference type="AlphaFoldDB" id="A0A6A6TJY6"/>
<dbReference type="Proteomes" id="UP000799324">
    <property type="component" value="Unassembled WGS sequence"/>
</dbReference>
<dbReference type="GO" id="GO:0004497">
    <property type="term" value="F:monooxygenase activity"/>
    <property type="evidence" value="ECO:0007669"/>
    <property type="project" value="UniProtKB-KW"/>
</dbReference>
<keyword evidence="7" id="KW-0503">Monooxygenase</keyword>
<keyword evidence="5" id="KW-0732">Signal</keyword>
<evidence type="ECO:0000256" key="3">
    <source>
        <dbReference type="ARBA" id="ARBA00022525"/>
    </source>
</evidence>
<dbReference type="Pfam" id="PF03443">
    <property type="entry name" value="AA9"/>
    <property type="match status" value="1"/>
</dbReference>
<evidence type="ECO:0000313" key="8">
    <source>
        <dbReference type="Proteomes" id="UP000799324"/>
    </source>
</evidence>
<keyword evidence="3" id="KW-0964">Secreted</keyword>
<accession>A0A6A6TJY6</accession>
<evidence type="ECO:0000259" key="6">
    <source>
        <dbReference type="Pfam" id="PF03443"/>
    </source>
</evidence>
<evidence type="ECO:0000313" key="7">
    <source>
        <dbReference type="EMBL" id="KAF2659601.1"/>
    </source>
</evidence>
<evidence type="ECO:0000256" key="4">
    <source>
        <dbReference type="ARBA" id="ARBA00023157"/>
    </source>
</evidence>
<dbReference type="GO" id="GO:0005576">
    <property type="term" value="C:extracellular region"/>
    <property type="evidence" value="ECO:0007669"/>
    <property type="project" value="UniProtKB-SubCell"/>
</dbReference>
<evidence type="ECO:0000256" key="1">
    <source>
        <dbReference type="ARBA" id="ARBA00001973"/>
    </source>
</evidence>
<keyword evidence="8" id="KW-1185">Reference proteome</keyword>